<protein>
    <recommendedName>
        <fullName evidence="2">asparagine synthase (glutamine-hydrolyzing)</fullName>
        <ecNumber evidence="2">6.3.5.4</ecNumber>
    </recommendedName>
</protein>
<organism evidence="4 5">
    <name type="scientific">Christiangramia antarctica</name>
    <dbReference type="NCBI Taxonomy" id="2058158"/>
    <lineage>
        <taxon>Bacteria</taxon>
        <taxon>Pseudomonadati</taxon>
        <taxon>Bacteroidota</taxon>
        <taxon>Flavobacteriia</taxon>
        <taxon>Flavobacteriales</taxon>
        <taxon>Flavobacteriaceae</taxon>
        <taxon>Christiangramia</taxon>
    </lineage>
</organism>
<dbReference type="SUPFAM" id="SSF56235">
    <property type="entry name" value="N-terminal nucleophile aminohydrolases (Ntn hydrolases)"/>
    <property type="match status" value="1"/>
</dbReference>
<evidence type="ECO:0000313" key="4">
    <source>
        <dbReference type="EMBL" id="MFD2834263.1"/>
    </source>
</evidence>
<dbReference type="Proteomes" id="UP001597438">
    <property type="component" value="Unassembled WGS sequence"/>
</dbReference>
<dbReference type="EMBL" id="JBHUOJ010000032">
    <property type="protein sequence ID" value="MFD2834263.1"/>
    <property type="molecule type" value="Genomic_DNA"/>
</dbReference>
<evidence type="ECO:0000256" key="1">
    <source>
        <dbReference type="ARBA" id="ARBA00005187"/>
    </source>
</evidence>
<dbReference type="InterPro" id="IPR051786">
    <property type="entry name" value="ASN_synthetase/amidase"/>
</dbReference>
<sequence>MKFIFSNKNLNPELIDDYGTTFSHEIESFHLKINDQNCIDSNAEISFITDGYVLDLNEDSSKSHLFATKSLIKNWPPPNNITGTFCSFIIDSIRKQLIISSDLIGIYPLYYLIKDNNIFISNSIILIGRYSNAGYDQTGIFQKSVGPNFINLGSRTILKDCKQLLPGEQIKFDYNFEIIEKKYDNSLYQNISNDKLKSGMVSDYWDHFKKEVNAVTKKFDEVNIALSGGIDSRIALASIPDSKKINCLTFGHKDNYEAKIASKLAKVKNAEHHTFYHPELYFPSYKILEENELKTEAVNLNSWLEILENVDPKIKKPLIFGELCEGLPARNISQLSSLKSRKDNFFKYYILKEKVKLTGASPSNFSEWKKEKKQNSLPWHHPVWFERLSNKDHKEIIMRESEEDLNELFDRIASHNLPFKELFDELFSWYTYTRHILSKQVRICNEKFYAFSPGMSRGILTRTSNIHPNLRLFYRFTDKLLNQEKDLKKFSKIPTGQIPIVPQNSPNFIKIPIWGLRSKIDELLVKRLMKKKNPDLRYRLFKSVNWVEVYQQKSVLQNFDDYYKDNNLTDKYYETYRDLTSRRQKLESWPFANMDIIAGAALNAEMNLIKKRNQ</sequence>
<dbReference type="Gene3D" id="3.60.20.10">
    <property type="entry name" value="Glutamine Phosphoribosylpyrophosphate, subunit 1, domain 1"/>
    <property type="match status" value="1"/>
</dbReference>
<evidence type="ECO:0000313" key="5">
    <source>
        <dbReference type="Proteomes" id="UP001597438"/>
    </source>
</evidence>
<name>A0ABW5X7P8_9FLAO</name>
<dbReference type="RefSeq" id="WP_251739106.1">
    <property type="nucleotide sequence ID" value="NZ_JBHUOJ010000032.1"/>
</dbReference>
<dbReference type="InterPro" id="IPR014729">
    <property type="entry name" value="Rossmann-like_a/b/a_fold"/>
</dbReference>
<evidence type="ECO:0000256" key="2">
    <source>
        <dbReference type="ARBA" id="ARBA00012737"/>
    </source>
</evidence>
<evidence type="ECO:0000256" key="3">
    <source>
        <dbReference type="ARBA" id="ARBA00048741"/>
    </source>
</evidence>
<comment type="catalytic activity">
    <reaction evidence="3">
        <text>L-aspartate + L-glutamine + ATP + H2O = L-asparagine + L-glutamate + AMP + diphosphate + H(+)</text>
        <dbReference type="Rhea" id="RHEA:12228"/>
        <dbReference type="ChEBI" id="CHEBI:15377"/>
        <dbReference type="ChEBI" id="CHEBI:15378"/>
        <dbReference type="ChEBI" id="CHEBI:29985"/>
        <dbReference type="ChEBI" id="CHEBI:29991"/>
        <dbReference type="ChEBI" id="CHEBI:30616"/>
        <dbReference type="ChEBI" id="CHEBI:33019"/>
        <dbReference type="ChEBI" id="CHEBI:58048"/>
        <dbReference type="ChEBI" id="CHEBI:58359"/>
        <dbReference type="ChEBI" id="CHEBI:456215"/>
        <dbReference type="EC" id="6.3.5.4"/>
    </reaction>
</comment>
<dbReference type="Gene3D" id="3.40.50.620">
    <property type="entry name" value="HUPs"/>
    <property type="match status" value="1"/>
</dbReference>
<gene>
    <name evidence="4" type="ORF">ACFSYS_13280</name>
</gene>
<dbReference type="SUPFAM" id="SSF52402">
    <property type="entry name" value="Adenine nucleotide alpha hydrolases-like"/>
    <property type="match status" value="1"/>
</dbReference>
<comment type="pathway">
    <text evidence="1">Amino-acid biosynthesis; L-asparagine biosynthesis; L-asparagine from L-aspartate (L-Gln route): step 1/1.</text>
</comment>
<keyword evidence="5" id="KW-1185">Reference proteome</keyword>
<comment type="caution">
    <text evidence="4">The sequence shown here is derived from an EMBL/GenBank/DDBJ whole genome shotgun (WGS) entry which is preliminary data.</text>
</comment>
<proteinExistence type="predicted"/>
<dbReference type="EC" id="6.3.5.4" evidence="2"/>
<dbReference type="PANTHER" id="PTHR43284">
    <property type="entry name" value="ASPARAGINE SYNTHETASE (GLUTAMINE-HYDROLYZING)"/>
    <property type="match status" value="1"/>
</dbReference>
<reference evidence="5" key="1">
    <citation type="journal article" date="2019" name="Int. J. Syst. Evol. Microbiol.">
        <title>The Global Catalogue of Microorganisms (GCM) 10K type strain sequencing project: providing services to taxonomists for standard genome sequencing and annotation.</title>
        <authorList>
            <consortium name="The Broad Institute Genomics Platform"/>
            <consortium name="The Broad Institute Genome Sequencing Center for Infectious Disease"/>
            <person name="Wu L."/>
            <person name="Ma J."/>
        </authorList>
    </citation>
    <scope>NUCLEOTIDE SEQUENCE [LARGE SCALE GENOMIC DNA]</scope>
    <source>
        <strain evidence="5">KCTC 52925</strain>
    </source>
</reference>
<accession>A0ABW5X7P8</accession>
<dbReference type="InterPro" id="IPR029055">
    <property type="entry name" value="Ntn_hydrolases_N"/>
</dbReference>
<dbReference type="PANTHER" id="PTHR43284:SF1">
    <property type="entry name" value="ASPARAGINE SYNTHETASE"/>
    <property type="match status" value="1"/>
</dbReference>